<evidence type="ECO:0000313" key="1">
    <source>
        <dbReference type="EMBL" id="MBM2620583.1"/>
    </source>
</evidence>
<organism evidence="1 2">
    <name type="scientific">Paractinoplanes ovalisporus</name>
    <dbReference type="NCBI Taxonomy" id="2810368"/>
    <lineage>
        <taxon>Bacteria</taxon>
        <taxon>Bacillati</taxon>
        <taxon>Actinomycetota</taxon>
        <taxon>Actinomycetes</taxon>
        <taxon>Micromonosporales</taxon>
        <taxon>Micromonosporaceae</taxon>
        <taxon>Paractinoplanes</taxon>
    </lineage>
</organism>
<reference evidence="1 2" key="1">
    <citation type="submission" date="2021-01" db="EMBL/GenBank/DDBJ databases">
        <title>Actinoplanes sp. nov. LDG1-06 isolated from lichen.</title>
        <authorList>
            <person name="Saeng-In P."/>
            <person name="Phongsopitanun W."/>
            <person name="Kanchanasin P."/>
            <person name="Yuki M."/>
            <person name="Kudo T."/>
            <person name="Ohkuma M."/>
            <person name="Tanasupawat S."/>
        </authorList>
    </citation>
    <scope>NUCLEOTIDE SEQUENCE [LARGE SCALE GENOMIC DNA]</scope>
    <source>
        <strain evidence="1 2">LDG1-06</strain>
    </source>
</reference>
<sequence length="190" mass="20119">MPDPLNSLFDDLRRDTLPQVRPPGAEAARRTVHRRATVRAAALAAVVIAVGGTWIVSQRNLDGTITPAASASASTYASDMLWRGRADKTEIAAALVPGASHSDVMAEHDQDVGLEADGGNYRLRVGCAGPAPLPVTVMVNETVDQQQTLQCTDDGVARDFEITVPSAGSVRVILSGIGQFDAYALRLEKL</sequence>
<dbReference type="Proteomes" id="UP000632138">
    <property type="component" value="Unassembled WGS sequence"/>
</dbReference>
<keyword evidence="2" id="KW-1185">Reference proteome</keyword>
<dbReference type="RefSeq" id="WP_203380565.1">
    <property type="nucleotide sequence ID" value="NZ_JAENHP010000015.1"/>
</dbReference>
<gene>
    <name evidence="1" type="ORF">JIG36_34285</name>
</gene>
<name>A0ABS2ALD8_9ACTN</name>
<protein>
    <submittedName>
        <fullName evidence="1">Uncharacterized protein</fullName>
    </submittedName>
</protein>
<comment type="caution">
    <text evidence="1">The sequence shown here is derived from an EMBL/GenBank/DDBJ whole genome shotgun (WGS) entry which is preliminary data.</text>
</comment>
<dbReference type="EMBL" id="JAENHP010000015">
    <property type="protein sequence ID" value="MBM2620583.1"/>
    <property type="molecule type" value="Genomic_DNA"/>
</dbReference>
<proteinExistence type="predicted"/>
<evidence type="ECO:0000313" key="2">
    <source>
        <dbReference type="Proteomes" id="UP000632138"/>
    </source>
</evidence>
<accession>A0ABS2ALD8</accession>